<dbReference type="KEGG" id="fll:EI427_25565"/>
<keyword evidence="2" id="KW-1185">Reference proteome</keyword>
<proteinExistence type="predicted"/>
<geneLocation type="plasmid" evidence="1">
    <name>unnamed1</name>
</geneLocation>
<reference evidence="1 2" key="1">
    <citation type="submission" date="2018-12" db="EMBL/GenBank/DDBJ databases">
        <title>Flammeovirga pectinis sp. nov., isolated from the gut of the Korean scallop, Patinopecten yessoensis.</title>
        <authorList>
            <person name="Bae J.-W."/>
            <person name="Jeong Y.-S."/>
            <person name="Kang W."/>
        </authorList>
    </citation>
    <scope>NUCLEOTIDE SEQUENCE [LARGE SCALE GENOMIC DNA]</scope>
    <source>
        <strain evidence="1 2">L12M1</strain>
        <plasmid evidence="1 2">unnamed1</plasmid>
    </source>
</reference>
<dbReference type="EMBL" id="CP034564">
    <property type="protein sequence ID" value="AZQ65606.1"/>
    <property type="molecule type" value="Genomic_DNA"/>
</dbReference>
<dbReference type="Proteomes" id="UP000267268">
    <property type="component" value="Plasmid unnamed1"/>
</dbReference>
<gene>
    <name evidence="1" type="ORF">EI427_25565</name>
</gene>
<protein>
    <submittedName>
        <fullName evidence="1">Uncharacterized protein</fullName>
    </submittedName>
</protein>
<name>A0A3Q9FTH1_9BACT</name>
<evidence type="ECO:0000313" key="1">
    <source>
        <dbReference type="EMBL" id="AZQ65606.1"/>
    </source>
</evidence>
<dbReference type="AlphaFoldDB" id="A0A3Q9FTH1"/>
<evidence type="ECO:0000313" key="2">
    <source>
        <dbReference type="Proteomes" id="UP000267268"/>
    </source>
</evidence>
<accession>A0A3Q9FTH1</accession>
<keyword evidence="1" id="KW-0614">Plasmid</keyword>
<dbReference type="GeneID" id="39493393"/>
<dbReference type="PROSITE" id="PS51257">
    <property type="entry name" value="PROKAR_LIPOPROTEIN"/>
    <property type="match status" value="1"/>
</dbReference>
<organism evidence="1 2">
    <name type="scientific">Flammeovirga pectinis</name>
    <dbReference type="NCBI Taxonomy" id="2494373"/>
    <lineage>
        <taxon>Bacteria</taxon>
        <taxon>Pseudomonadati</taxon>
        <taxon>Bacteroidota</taxon>
        <taxon>Cytophagia</taxon>
        <taxon>Cytophagales</taxon>
        <taxon>Flammeovirgaceae</taxon>
        <taxon>Flammeovirga</taxon>
    </lineage>
</organism>
<sequence>MSIKNQFFFLTLFFFVSISCAKQEDAKPVVKNASIQLEYILPTEDYIVDKNSITYVETDVYKIDDQDNKEWFMSVAFNLNKLDDVVLLDSLFEGQMYFESNIHDLGTQTKYYEVNHQVTLVNNDTVTLTIDFTK</sequence>
<dbReference type="RefSeq" id="WP_126620487.1">
    <property type="nucleotide sequence ID" value="NZ_CP034564.1"/>
</dbReference>